<sequence>MPHWRPGDGPSGRPAAGPRRFEATGKPLPCTPMETDQTRTAPARPRRRPLALLWRCIDGRPDDTRAQIARRARILVTVSTGLANLGGALVVLLFTIVVPNPDGAVSDRLRMINLLVFTCYVIAAVPGGLLLGERFFRRLRRLVEQHREPDKRERLLLLYGPLRMMALHLTLWSIGTVGWVIINLPFSVLLAVKLGLTSLLGGLTTCTVVYLLTERLLRRAVTTALRTGPPRRTGLPGVVSRSVLAWALGTGVPILGLIVLAVGSFVLGHVDVRDFAFAVLVLGGTALLVGLGVTYGAARAIADPVESVRLGLARVQRGDLDVEVPVYDASEVGLLQAGFNHMAAGLREHARLQDLFGRQVGEDVARVALERGIDLGGELREVAVLFVDIIGSTRLAADRPPTEVVKLLNDFFAVVVEVVGEHGGWINKFEGDAALAVFGAPLALDGASGRALAAARELAGRLRDRVPELSAAVGVSAGEAVAGHIGAEERFEYTVIGDPVNEAARLTDLAKGTEARVLAAGSVVEAAGPDEARHWRVDGETVLRGRTQPTRLASPVDTAPAEDAA</sequence>
<evidence type="ECO:0000313" key="11">
    <source>
        <dbReference type="EMBL" id="GAA4093582.1"/>
    </source>
</evidence>
<dbReference type="Proteomes" id="UP001500683">
    <property type="component" value="Unassembled WGS sequence"/>
</dbReference>
<evidence type="ECO:0000313" key="12">
    <source>
        <dbReference type="Proteomes" id="UP001500683"/>
    </source>
</evidence>
<keyword evidence="6 8" id="KW-0472">Membrane</keyword>
<feature type="transmembrane region" description="Helical" evidence="8">
    <location>
        <begin position="156"/>
        <end position="182"/>
    </location>
</feature>
<evidence type="ECO:0000256" key="2">
    <source>
        <dbReference type="ARBA" id="ARBA00005381"/>
    </source>
</evidence>
<comment type="similarity">
    <text evidence="2">Belongs to the adenylyl cyclase class-3 family.</text>
</comment>
<dbReference type="SUPFAM" id="SSF158472">
    <property type="entry name" value="HAMP domain-like"/>
    <property type="match status" value="1"/>
</dbReference>
<proteinExistence type="inferred from homology"/>
<evidence type="ECO:0000256" key="1">
    <source>
        <dbReference type="ARBA" id="ARBA00004651"/>
    </source>
</evidence>
<evidence type="ECO:0000256" key="5">
    <source>
        <dbReference type="ARBA" id="ARBA00022989"/>
    </source>
</evidence>
<dbReference type="InterPro" id="IPR001054">
    <property type="entry name" value="A/G_cyclase"/>
</dbReference>
<dbReference type="CDD" id="cd06225">
    <property type="entry name" value="HAMP"/>
    <property type="match status" value="1"/>
</dbReference>
<dbReference type="Pfam" id="PF00211">
    <property type="entry name" value="Guanylate_cyc"/>
    <property type="match status" value="1"/>
</dbReference>
<comment type="caution">
    <text evidence="11">The sequence shown here is derived from an EMBL/GenBank/DDBJ whole genome shotgun (WGS) entry which is preliminary data.</text>
</comment>
<feature type="domain" description="Guanylate cyclase" evidence="9">
    <location>
        <begin position="383"/>
        <end position="507"/>
    </location>
</feature>
<evidence type="ECO:0000256" key="6">
    <source>
        <dbReference type="ARBA" id="ARBA00023136"/>
    </source>
</evidence>
<dbReference type="Gene3D" id="3.30.70.1230">
    <property type="entry name" value="Nucleotide cyclase"/>
    <property type="match status" value="1"/>
</dbReference>
<dbReference type="PROSITE" id="PS50125">
    <property type="entry name" value="GUANYLATE_CYCLASE_2"/>
    <property type="match status" value="1"/>
</dbReference>
<feature type="region of interest" description="Disordered" evidence="7">
    <location>
        <begin position="1"/>
        <end position="44"/>
    </location>
</feature>
<dbReference type="PANTHER" id="PTHR43081">
    <property type="entry name" value="ADENYLATE CYCLASE, TERMINAL-DIFFERENTIATION SPECIFIC-RELATED"/>
    <property type="match status" value="1"/>
</dbReference>
<accession>A0ABP7WP91</accession>
<feature type="domain" description="HAMP" evidence="10">
    <location>
        <begin position="299"/>
        <end position="351"/>
    </location>
</feature>
<keyword evidence="5 8" id="KW-1133">Transmembrane helix</keyword>
<evidence type="ECO:0000256" key="3">
    <source>
        <dbReference type="ARBA" id="ARBA00022475"/>
    </source>
</evidence>
<dbReference type="InterPro" id="IPR050697">
    <property type="entry name" value="Adenylyl/Guanylyl_Cyclase_3/4"/>
</dbReference>
<keyword evidence="12" id="KW-1185">Reference proteome</keyword>
<feature type="transmembrane region" description="Helical" evidence="8">
    <location>
        <begin position="275"/>
        <end position="298"/>
    </location>
</feature>
<dbReference type="SMART" id="SM00304">
    <property type="entry name" value="HAMP"/>
    <property type="match status" value="1"/>
</dbReference>
<evidence type="ECO:0000259" key="9">
    <source>
        <dbReference type="PROSITE" id="PS50125"/>
    </source>
</evidence>
<dbReference type="Gene3D" id="6.10.340.10">
    <property type="match status" value="1"/>
</dbReference>
<evidence type="ECO:0000259" key="10">
    <source>
        <dbReference type="PROSITE" id="PS50885"/>
    </source>
</evidence>
<feature type="region of interest" description="Disordered" evidence="7">
    <location>
        <begin position="545"/>
        <end position="565"/>
    </location>
</feature>
<dbReference type="PANTHER" id="PTHR43081:SF17">
    <property type="entry name" value="BLL5647 PROTEIN"/>
    <property type="match status" value="1"/>
</dbReference>
<organism evidence="11 12">
    <name type="scientific">Actinomadura miaoliensis</name>
    <dbReference type="NCBI Taxonomy" id="430685"/>
    <lineage>
        <taxon>Bacteria</taxon>
        <taxon>Bacillati</taxon>
        <taxon>Actinomycetota</taxon>
        <taxon>Actinomycetes</taxon>
        <taxon>Streptosporangiales</taxon>
        <taxon>Thermomonosporaceae</taxon>
        <taxon>Actinomadura</taxon>
    </lineage>
</organism>
<dbReference type="SUPFAM" id="SSF55073">
    <property type="entry name" value="Nucleotide cyclase"/>
    <property type="match status" value="1"/>
</dbReference>
<evidence type="ECO:0000256" key="7">
    <source>
        <dbReference type="SAM" id="MobiDB-lite"/>
    </source>
</evidence>
<dbReference type="SMART" id="SM00044">
    <property type="entry name" value="CYCc"/>
    <property type="match status" value="1"/>
</dbReference>
<dbReference type="InterPro" id="IPR029787">
    <property type="entry name" value="Nucleotide_cyclase"/>
</dbReference>
<evidence type="ECO:0000256" key="8">
    <source>
        <dbReference type="SAM" id="Phobius"/>
    </source>
</evidence>
<dbReference type="EMBL" id="BAAAZG010000050">
    <property type="protein sequence ID" value="GAA4093582.1"/>
    <property type="molecule type" value="Genomic_DNA"/>
</dbReference>
<feature type="transmembrane region" description="Helical" evidence="8">
    <location>
        <begin position="74"/>
        <end position="99"/>
    </location>
</feature>
<keyword evidence="3" id="KW-1003">Cell membrane</keyword>
<feature type="transmembrane region" description="Helical" evidence="8">
    <location>
        <begin position="243"/>
        <end position="269"/>
    </location>
</feature>
<reference evidence="12" key="1">
    <citation type="journal article" date="2019" name="Int. J. Syst. Evol. Microbiol.">
        <title>The Global Catalogue of Microorganisms (GCM) 10K type strain sequencing project: providing services to taxonomists for standard genome sequencing and annotation.</title>
        <authorList>
            <consortium name="The Broad Institute Genomics Platform"/>
            <consortium name="The Broad Institute Genome Sequencing Center for Infectious Disease"/>
            <person name="Wu L."/>
            <person name="Ma J."/>
        </authorList>
    </citation>
    <scope>NUCLEOTIDE SEQUENCE [LARGE SCALE GENOMIC DNA]</scope>
    <source>
        <strain evidence="12">JCM 16702</strain>
    </source>
</reference>
<feature type="transmembrane region" description="Helical" evidence="8">
    <location>
        <begin position="111"/>
        <end position="131"/>
    </location>
</feature>
<dbReference type="PROSITE" id="PS50885">
    <property type="entry name" value="HAMP"/>
    <property type="match status" value="1"/>
</dbReference>
<protein>
    <submittedName>
        <fullName evidence="11">Adenylate/guanylate cyclase domain-containing protein</fullName>
    </submittedName>
</protein>
<evidence type="ECO:0000256" key="4">
    <source>
        <dbReference type="ARBA" id="ARBA00022692"/>
    </source>
</evidence>
<gene>
    <name evidence="11" type="ORF">GCM10022214_64600</name>
</gene>
<comment type="subcellular location">
    <subcellularLocation>
        <location evidence="1">Cell membrane</location>
        <topology evidence="1">Multi-pass membrane protein</topology>
    </subcellularLocation>
</comment>
<name>A0ABP7WP91_9ACTN</name>
<keyword evidence="4 8" id="KW-0812">Transmembrane</keyword>
<dbReference type="InterPro" id="IPR003660">
    <property type="entry name" value="HAMP_dom"/>
</dbReference>
<dbReference type="Pfam" id="PF00672">
    <property type="entry name" value="HAMP"/>
    <property type="match status" value="1"/>
</dbReference>
<dbReference type="CDD" id="cd07302">
    <property type="entry name" value="CHD"/>
    <property type="match status" value="1"/>
</dbReference>